<gene>
    <name evidence="1" type="ORF">PoB_007117700</name>
</gene>
<dbReference type="AlphaFoldDB" id="A0AAV4DK66"/>
<protein>
    <recommendedName>
        <fullName evidence="3">Secreted protein</fullName>
    </recommendedName>
</protein>
<evidence type="ECO:0008006" key="3">
    <source>
        <dbReference type="Google" id="ProtNLM"/>
    </source>
</evidence>
<sequence>MRLAPSAYLVRGKYALKLMFAAVLIHLRHSATDFFQGLSSSSCGISSSHFTEIEKHGEQIRLHSHKDETTHRSGRPTASLTAAACVLPCMQNLVSVASVYVLQKSRALKT</sequence>
<dbReference type="Proteomes" id="UP000735302">
    <property type="component" value="Unassembled WGS sequence"/>
</dbReference>
<proteinExistence type="predicted"/>
<evidence type="ECO:0000313" key="2">
    <source>
        <dbReference type="Proteomes" id="UP000735302"/>
    </source>
</evidence>
<organism evidence="1 2">
    <name type="scientific">Plakobranchus ocellatus</name>
    <dbReference type="NCBI Taxonomy" id="259542"/>
    <lineage>
        <taxon>Eukaryota</taxon>
        <taxon>Metazoa</taxon>
        <taxon>Spiralia</taxon>
        <taxon>Lophotrochozoa</taxon>
        <taxon>Mollusca</taxon>
        <taxon>Gastropoda</taxon>
        <taxon>Heterobranchia</taxon>
        <taxon>Euthyneura</taxon>
        <taxon>Panpulmonata</taxon>
        <taxon>Sacoglossa</taxon>
        <taxon>Placobranchoidea</taxon>
        <taxon>Plakobranchidae</taxon>
        <taxon>Plakobranchus</taxon>
    </lineage>
</organism>
<name>A0AAV4DK66_9GAST</name>
<comment type="caution">
    <text evidence="1">The sequence shown here is derived from an EMBL/GenBank/DDBJ whole genome shotgun (WGS) entry which is preliminary data.</text>
</comment>
<accession>A0AAV4DK66</accession>
<evidence type="ECO:0000313" key="1">
    <source>
        <dbReference type="EMBL" id="GFO44672.1"/>
    </source>
</evidence>
<reference evidence="1 2" key="1">
    <citation type="journal article" date="2021" name="Elife">
        <title>Chloroplast acquisition without the gene transfer in kleptoplastic sea slugs, Plakobranchus ocellatus.</title>
        <authorList>
            <person name="Maeda T."/>
            <person name="Takahashi S."/>
            <person name="Yoshida T."/>
            <person name="Shimamura S."/>
            <person name="Takaki Y."/>
            <person name="Nagai Y."/>
            <person name="Toyoda A."/>
            <person name="Suzuki Y."/>
            <person name="Arimoto A."/>
            <person name="Ishii H."/>
            <person name="Satoh N."/>
            <person name="Nishiyama T."/>
            <person name="Hasebe M."/>
            <person name="Maruyama T."/>
            <person name="Minagawa J."/>
            <person name="Obokata J."/>
            <person name="Shigenobu S."/>
        </authorList>
    </citation>
    <scope>NUCLEOTIDE SEQUENCE [LARGE SCALE GENOMIC DNA]</scope>
</reference>
<keyword evidence="2" id="KW-1185">Reference proteome</keyword>
<dbReference type="EMBL" id="BLXT01007982">
    <property type="protein sequence ID" value="GFO44672.1"/>
    <property type="molecule type" value="Genomic_DNA"/>
</dbReference>